<evidence type="ECO:0000313" key="7">
    <source>
        <dbReference type="EMBL" id="HJE38643.1"/>
    </source>
</evidence>
<gene>
    <name evidence="7" type="ORF">K8V47_02620</name>
</gene>
<accession>A0A921E7T0</accession>
<evidence type="ECO:0000256" key="3">
    <source>
        <dbReference type="ARBA" id="ARBA00022692"/>
    </source>
</evidence>
<feature type="transmembrane region" description="Helical" evidence="6">
    <location>
        <begin position="187"/>
        <end position="206"/>
    </location>
</feature>
<evidence type="ECO:0000256" key="6">
    <source>
        <dbReference type="SAM" id="Phobius"/>
    </source>
</evidence>
<sequence length="440" mass="48719">MHTSPPKIIKDSLWLYARMGILLVLNLWTTRLLIEYMGVDGYGIWSLILSIVLVWSVLGDIIGDTIVRYVSVALARGRDRKRLDSIFRVFTRLYLGADLVMVVLASTVGYWWLTSYADISVSDKAAVTQTFFIVIAMLMIKALNVPFLSYLVAQEKFRKYVILSLAEGVGTFITALLLPLFPDSEALIGYGWMLVIAESAILVTYISSCRKDICTPASYKLDRQDRQLMRESIKYIAWIIIGASAVMVWIHGLNIAVNRIYGIEATAACAIAMGILVRLRGFCANAQRAVQPRLMKLYSAGRKPELTSLLRNYLAASILIISLICVPLCIFAPELLEMWLGIVPPTTVQLTRVVILSAWVIIFEIPLNAIIHASGNIKKFEIAEGSVLLLIIPVFCLTALSGGADLVTSFASQLAVIAIALAIRAVIAGRHIKRMTAHRQ</sequence>
<feature type="transmembrane region" description="Helical" evidence="6">
    <location>
        <begin position="353"/>
        <end position="373"/>
    </location>
</feature>
<organism evidence="7 8">
    <name type="scientific">Candidatus Amulumruptor caecigallinarius</name>
    <dbReference type="NCBI Taxonomy" id="2109911"/>
    <lineage>
        <taxon>Bacteria</taxon>
        <taxon>Pseudomonadati</taxon>
        <taxon>Bacteroidota</taxon>
        <taxon>Bacteroidia</taxon>
        <taxon>Bacteroidales</taxon>
        <taxon>Muribaculaceae</taxon>
        <taxon>Candidatus Amulumruptor</taxon>
    </lineage>
</organism>
<feature type="transmembrane region" description="Helical" evidence="6">
    <location>
        <begin position="410"/>
        <end position="429"/>
    </location>
</feature>
<feature type="transmembrane region" description="Helical" evidence="6">
    <location>
        <begin position="385"/>
        <end position="404"/>
    </location>
</feature>
<dbReference type="PANTHER" id="PTHR30250:SF26">
    <property type="entry name" value="PSMA PROTEIN"/>
    <property type="match status" value="1"/>
</dbReference>
<dbReference type="InterPro" id="IPR050833">
    <property type="entry name" value="Poly_Biosynth_Transport"/>
</dbReference>
<dbReference type="Proteomes" id="UP000711407">
    <property type="component" value="Unassembled WGS sequence"/>
</dbReference>
<evidence type="ECO:0000256" key="4">
    <source>
        <dbReference type="ARBA" id="ARBA00022989"/>
    </source>
</evidence>
<feature type="transmembrane region" description="Helical" evidence="6">
    <location>
        <begin position="160"/>
        <end position="181"/>
    </location>
</feature>
<feature type="transmembrane region" description="Helical" evidence="6">
    <location>
        <begin position="235"/>
        <end position="254"/>
    </location>
</feature>
<dbReference type="AlphaFoldDB" id="A0A921E7T0"/>
<protein>
    <recommendedName>
        <fullName evidence="9">Polysaccharide biosynthesis protein</fullName>
    </recommendedName>
</protein>
<proteinExistence type="predicted"/>
<name>A0A921E7T0_9BACT</name>
<evidence type="ECO:0008006" key="9">
    <source>
        <dbReference type="Google" id="ProtNLM"/>
    </source>
</evidence>
<comment type="caution">
    <text evidence="7">The sequence shown here is derived from an EMBL/GenBank/DDBJ whole genome shotgun (WGS) entry which is preliminary data.</text>
</comment>
<feature type="transmembrane region" description="Helical" evidence="6">
    <location>
        <begin position="42"/>
        <end position="70"/>
    </location>
</feature>
<evidence type="ECO:0000256" key="2">
    <source>
        <dbReference type="ARBA" id="ARBA00022475"/>
    </source>
</evidence>
<evidence type="ECO:0000256" key="1">
    <source>
        <dbReference type="ARBA" id="ARBA00004651"/>
    </source>
</evidence>
<evidence type="ECO:0000313" key="8">
    <source>
        <dbReference type="Proteomes" id="UP000711407"/>
    </source>
</evidence>
<feature type="transmembrane region" description="Helical" evidence="6">
    <location>
        <begin position="132"/>
        <end position="153"/>
    </location>
</feature>
<dbReference type="EMBL" id="DYXT01000017">
    <property type="protein sequence ID" value="HJE38643.1"/>
    <property type="molecule type" value="Genomic_DNA"/>
</dbReference>
<dbReference type="GO" id="GO:0005886">
    <property type="term" value="C:plasma membrane"/>
    <property type="evidence" value="ECO:0007669"/>
    <property type="project" value="UniProtKB-SubCell"/>
</dbReference>
<keyword evidence="4 6" id="KW-1133">Transmembrane helix</keyword>
<feature type="transmembrane region" description="Helical" evidence="6">
    <location>
        <begin position="91"/>
        <end position="112"/>
    </location>
</feature>
<comment type="subcellular location">
    <subcellularLocation>
        <location evidence="1">Cell membrane</location>
        <topology evidence="1">Multi-pass membrane protein</topology>
    </subcellularLocation>
</comment>
<keyword evidence="5 6" id="KW-0472">Membrane</keyword>
<evidence type="ECO:0000256" key="5">
    <source>
        <dbReference type="ARBA" id="ARBA00023136"/>
    </source>
</evidence>
<feature type="transmembrane region" description="Helical" evidence="6">
    <location>
        <begin position="12"/>
        <end position="30"/>
    </location>
</feature>
<reference evidence="7" key="1">
    <citation type="journal article" date="2021" name="PeerJ">
        <title>Extensive microbial diversity within the chicken gut microbiome revealed by metagenomics and culture.</title>
        <authorList>
            <person name="Gilroy R."/>
            <person name="Ravi A."/>
            <person name="Getino M."/>
            <person name="Pursley I."/>
            <person name="Horton D.L."/>
            <person name="Alikhan N.F."/>
            <person name="Baker D."/>
            <person name="Gharbi K."/>
            <person name="Hall N."/>
            <person name="Watson M."/>
            <person name="Adriaenssens E.M."/>
            <person name="Foster-Nyarko E."/>
            <person name="Jarju S."/>
            <person name="Secka A."/>
            <person name="Antonio M."/>
            <person name="Oren A."/>
            <person name="Chaudhuri R.R."/>
            <person name="La Ragione R."/>
            <person name="Hildebrand F."/>
            <person name="Pallen M.J."/>
        </authorList>
    </citation>
    <scope>NUCLEOTIDE SEQUENCE</scope>
    <source>
        <strain evidence="7">4100</strain>
    </source>
</reference>
<reference evidence="7" key="2">
    <citation type="submission" date="2021-09" db="EMBL/GenBank/DDBJ databases">
        <authorList>
            <person name="Gilroy R."/>
        </authorList>
    </citation>
    <scope>NUCLEOTIDE SEQUENCE</scope>
    <source>
        <strain evidence="7">4100</strain>
    </source>
</reference>
<feature type="transmembrane region" description="Helical" evidence="6">
    <location>
        <begin position="312"/>
        <end position="333"/>
    </location>
</feature>
<keyword evidence="3 6" id="KW-0812">Transmembrane</keyword>
<dbReference type="PANTHER" id="PTHR30250">
    <property type="entry name" value="PST FAMILY PREDICTED COLANIC ACID TRANSPORTER"/>
    <property type="match status" value="1"/>
</dbReference>
<feature type="transmembrane region" description="Helical" evidence="6">
    <location>
        <begin position="260"/>
        <end position="279"/>
    </location>
</feature>
<keyword evidence="2" id="KW-1003">Cell membrane</keyword>